<evidence type="ECO:0000256" key="2">
    <source>
        <dbReference type="SAM" id="MobiDB-lite"/>
    </source>
</evidence>
<evidence type="ECO:0000313" key="4">
    <source>
        <dbReference type="Proteomes" id="UP001314263"/>
    </source>
</evidence>
<evidence type="ECO:0008006" key="5">
    <source>
        <dbReference type="Google" id="ProtNLM"/>
    </source>
</evidence>
<comment type="caution">
    <text evidence="3">The sequence shown here is derived from an EMBL/GenBank/DDBJ whole genome shotgun (WGS) entry which is preliminary data.</text>
</comment>
<organism evidence="3 4">
    <name type="scientific">Coccomyxa viridis</name>
    <dbReference type="NCBI Taxonomy" id="1274662"/>
    <lineage>
        <taxon>Eukaryota</taxon>
        <taxon>Viridiplantae</taxon>
        <taxon>Chlorophyta</taxon>
        <taxon>core chlorophytes</taxon>
        <taxon>Trebouxiophyceae</taxon>
        <taxon>Trebouxiophyceae incertae sedis</taxon>
        <taxon>Coccomyxaceae</taxon>
        <taxon>Coccomyxa</taxon>
    </lineage>
</organism>
<dbReference type="Pfam" id="PF03803">
    <property type="entry name" value="Scramblase"/>
    <property type="match status" value="1"/>
</dbReference>
<dbReference type="GO" id="GO:0017128">
    <property type="term" value="F:phospholipid scramblase activity"/>
    <property type="evidence" value="ECO:0007669"/>
    <property type="project" value="InterPro"/>
</dbReference>
<feature type="compositionally biased region" description="Basic and acidic residues" evidence="2">
    <location>
        <begin position="171"/>
        <end position="188"/>
    </location>
</feature>
<proteinExistence type="inferred from homology"/>
<feature type="region of interest" description="Disordered" evidence="2">
    <location>
        <begin position="462"/>
        <end position="562"/>
    </location>
</feature>
<dbReference type="Proteomes" id="UP001314263">
    <property type="component" value="Unassembled WGS sequence"/>
</dbReference>
<feature type="compositionally biased region" description="Gly residues" evidence="2">
    <location>
        <begin position="540"/>
        <end position="549"/>
    </location>
</feature>
<dbReference type="InterPro" id="IPR005552">
    <property type="entry name" value="Scramblase"/>
</dbReference>
<keyword evidence="4" id="KW-1185">Reference proteome</keyword>
<reference evidence="3 4" key="1">
    <citation type="submission" date="2023-10" db="EMBL/GenBank/DDBJ databases">
        <authorList>
            <person name="Maclean D."/>
            <person name="Macfadyen A."/>
        </authorList>
    </citation>
    <scope>NUCLEOTIDE SEQUENCE [LARGE SCALE GENOMIC DNA]</scope>
</reference>
<name>A0AAV1IFV3_9CHLO</name>
<feature type="compositionally biased region" description="Pro residues" evidence="2">
    <location>
        <begin position="462"/>
        <end position="471"/>
    </location>
</feature>
<evidence type="ECO:0000256" key="1">
    <source>
        <dbReference type="ARBA" id="ARBA00005350"/>
    </source>
</evidence>
<dbReference type="InterPro" id="IPR025659">
    <property type="entry name" value="Tubby-like_C"/>
</dbReference>
<comment type="similarity">
    <text evidence="1">Belongs to the phospholipid scramblase family.</text>
</comment>
<protein>
    <recommendedName>
        <fullName evidence="5">Phospholipid scramblase</fullName>
    </recommendedName>
</protein>
<accession>A0AAV1IFV3</accession>
<dbReference type="GO" id="GO:0005886">
    <property type="term" value="C:plasma membrane"/>
    <property type="evidence" value="ECO:0007669"/>
    <property type="project" value="TreeGrafter"/>
</dbReference>
<dbReference type="PANTHER" id="PTHR23248:SF9">
    <property type="entry name" value="PHOSPHOLIPID SCRAMBLASE"/>
    <property type="match status" value="1"/>
</dbReference>
<gene>
    <name evidence="3" type="ORF">CVIRNUC_008767</name>
</gene>
<dbReference type="PANTHER" id="PTHR23248">
    <property type="entry name" value="PHOSPHOLIPID SCRAMBLASE-RELATED"/>
    <property type="match status" value="1"/>
</dbReference>
<sequence length="562" mass="61070">MLRRCLRSSGLAETAVRQTYWAGAPCQAFQPYRTEACAETCWNSSSTSEYGVAATHKSTAAVPPDVPKTLPTCQADGRGLHARLHFLPRGIYTDVHKSLTRTVSRDPAPASSLYHRHYHETPASWQSRSFAKASRLVHPASRAAKKLEERLPASRRSSDNVSDDISQPPLEGHESSHETDVITRAEESRASDVQISGVVNHPALIITREIEWGTVVLGFEQANRYTVLDQDGNTVALLAEDLGSLGKAVGRQLLRTRRSFTATVFSPDGEQVIFRVRRPMYLINSTIIVEDGEGNEIGEVKQRWHLWKRKYDLYFGRRQFADIEGNFLAWEFVLKDESGGVLALIDRNFQGFGKELFTDAGKYVIHFGQAPQEAAEQVSNTIAAAHPDKPRPAPPVTALAKLRTDVQVVPTQMGNQLEVVRPLQLDERMIALAAAISIDFDYFSQHSHGPGMMPGFLFPMPIPVPESPPPEGGDIPTGVPEEASNPAPGGENDLGSDAPPPGGSESLERDLGGDSWDQGSSNEGGGWGGFGGGEDDDFGGGDGGDGDGGLWDLAKDFFGSDN</sequence>
<feature type="compositionally biased region" description="Basic and acidic residues" evidence="2">
    <location>
        <begin position="146"/>
        <end position="158"/>
    </location>
</feature>
<dbReference type="SUPFAM" id="SSF54518">
    <property type="entry name" value="Tubby C-terminal domain-like"/>
    <property type="match status" value="1"/>
</dbReference>
<evidence type="ECO:0000313" key="3">
    <source>
        <dbReference type="EMBL" id="CAK0785557.1"/>
    </source>
</evidence>
<feature type="region of interest" description="Disordered" evidence="2">
    <location>
        <begin position="146"/>
        <end position="188"/>
    </location>
</feature>
<dbReference type="AlphaFoldDB" id="A0AAV1IFV3"/>
<dbReference type="EMBL" id="CAUYUE010000012">
    <property type="protein sequence ID" value="CAK0785557.1"/>
    <property type="molecule type" value="Genomic_DNA"/>
</dbReference>
<feature type="compositionally biased region" description="Gly residues" evidence="2">
    <location>
        <begin position="522"/>
        <end position="532"/>
    </location>
</feature>